<sequence length="251" mass="27388">MPQIRGANVLIVGATSTIARHAAGQLAARDARLHLAARDEAEARRIGQDLEVRRGAEVSWGPFEATEYDRHERLLDRATEAMGGLDGLLVAVGMLGDQIRAEADPEHLRDVIEVNYGAPASLITAAANRFEEQGRGWIAALSSVAGDRGRPSNYAYGSAKAGLTAFLDGLRGRFHESGVHVLTAKPGPTDTKMTFGMDDPPPLMAEPERVAKRIVWAIEEERDVCYAPPIWRYIMAAIRLIPTPLFKKLDL</sequence>
<evidence type="ECO:0000256" key="2">
    <source>
        <dbReference type="ARBA" id="ARBA00023002"/>
    </source>
</evidence>
<dbReference type="Pfam" id="PF00106">
    <property type="entry name" value="adh_short"/>
    <property type="match status" value="1"/>
</dbReference>
<protein>
    <submittedName>
        <fullName evidence="3">Short-subunit dehydrogenase</fullName>
    </submittedName>
</protein>
<evidence type="ECO:0000313" key="4">
    <source>
        <dbReference type="Proteomes" id="UP001155057"/>
    </source>
</evidence>
<dbReference type="NCBIfam" id="NF005489">
    <property type="entry name" value="PRK07102.1"/>
    <property type="match status" value="1"/>
</dbReference>
<comment type="similarity">
    <text evidence="1">Belongs to the short-chain dehydrogenases/reductases (SDR) family.</text>
</comment>
<reference evidence="3" key="1">
    <citation type="submission" date="2022-08" db="EMBL/GenBank/DDBJ databases">
        <title>Genomic Encyclopedia of Type Strains, Phase V (KMG-V): Genome sequencing to study the core and pangenomes of soil and plant-associated prokaryotes.</title>
        <authorList>
            <person name="Whitman W."/>
        </authorList>
    </citation>
    <scope>NUCLEOTIDE SEQUENCE</scope>
    <source>
        <strain evidence="3">SP3049</strain>
    </source>
</reference>
<proteinExistence type="inferred from homology"/>
<gene>
    <name evidence="3" type="ORF">GGP61_003653</name>
</gene>
<dbReference type="PANTHER" id="PTHR44196:SF3">
    <property type="entry name" value="SHORT CHAIN DEHYDROGENASE FAMILY PROTEIN"/>
    <property type="match status" value="1"/>
</dbReference>
<comment type="caution">
    <text evidence="3">The sequence shown here is derived from an EMBL/GenBank/DDBJ whole genome shotgun (WGS) entry which is preliminary data.</text>
</comment>
<dbReference type="SUPFAM" id="SSF51735">
    <property type="entry name" value="NAD(P)-binding Rossmann-fold domains"/>
    <property type="match status" value="1"/>
</dbReference>
<dbReference type="Proteomes" id="UP001155057">
    <property type="component" value="Unassembled WGS sequence"/>
</dbReference>
<dbReference type="InterPro" id="IPR020904">
    <property type="entry name" value="Sc_DH/Rdtase_CS"/>
</dbReference>
<dbReference type="GO" id="GO:0016491">
    <property type="term" value="F:oxidoreductase activity"/>
    <property type="evidence" value="ECO:0007669"/>
    <property type="project" value="UniProtKB-KW"/>
</dbReference>
<dbReference type="PROSITE" id="PS00061">
    <property type="entry name" value="ADH_SHORT"/>
    <property type="match status" value="1"/>
</dbReference>
<evidence type="ECO:0000313" key="3">
    <source>
        <dbReference type="EMBL" id="MCS3712017.1"/>
    </source>
</evidence>
<dbReference type="PRINTS" id="PR00081">
    <property type="entry name" value="GDHRDH"/>
</dbReference>
<dbReference type="PANTHER" id="PTHR44196">
    <property type="entry name" value="DEHYDROGENASE/REDUCTASE SDR FAMILY MEMBER 7B"/>
    <property type="match status" value="1"/>
</dbReference>
<keyword evidence="2" id="KW-0560">Oxidoreductase</keyword>
<name>A0A9X2TGR7_9BACT</name>
<evidence type="ECO:0000256" key="1">
    <source>
        <dbReference type="ARBA" id="ARBA00006484"/>
    </source>
</evidence>
<dbReference type="AlphaFoldDB" id="A0A9X2TGR7"/>
<dbReference type="InterPro" id="IPR036291">
    <property type="entry name" value="NAD(P)-bd_dom_sf"/>
</dbReference>
<dbReference type="EMBL" id="JANUAE010000023">
    <property type="protein sequence ID" value="MCS3712017.1"/>
    <property type="molecule type" value="Genomic_DNA"/>
</dbReference>
<dbReference type="InterPro" id="IPR002347">
    <property type="entry name" value="SDR_fam"/>
</dbReference>
<dbReference type="Gene3D" id="3.40.50.720">
    <property type="entry name" value="NAD(P)-binding Rossmann-like Domain"/>
    <property type="match status" value="1"/>
</dbReference>
<dbReference type="GO" id="GO:0016020">
    <property type="term" value="C:membrane"/>
    <property type="evidence" value="ECO:0007669"/>
    <property type="project" value="TreeGrafter"/>
</dbReference>
<dbReference type="RefSeq" id="WP_259124717.1">
    <property type="nucleotide sequence ID" value="NZ_JANUAE010000023.1"/>
</dbReference>
<accession>A0A9X2TGR7</accession>
<organism evidence="3 4">
    <name type="scientific">Salinibacter ruber</name>
    <dbReference type="NCBI Taxonomy" id="146919"/>
    <lineage>
        <taxon>Bacteria</taxon>
        <taxon>Pseudomonadati</taxon>
        <taxon>Rhodothermota</taxon>
        <taxon>Rhodothermia</taxon>
        <taxon>Rhodothermales</taxon>
        <taxon>Salinibacteraceae</taxon>
        <taxon>Salinibacter</taxon>
    </lineage>
</organism>